<reference evidence="13 14" key="1">
    <citation type="submission" date="2022-02" db="EMBL/GenBank/DDBJ databases">
        <title>Uncovering new skin microbiome diversity through culturing and metagenomics.</title>
        <authorList>
            <person name="Conlan S."/>
            <person name="Deming C."/>
            <person name="Nisc Comparative Sequencing Program N."/>
            <person name="Segre J.A."/>
        </authorList>
    </citation>
    <scope>NUCLEOTIDE SEQUENCE [LARGE SCALE GENOMIC DNA]</scope>
    <source>
        <strain evidence="13 14">ACRQZ</strain>
    </source>
</reference>
<dbReference type="Pfam" id="PF08245">
    <property type="entry name" value="Mur_ligase_M"/>
    <property type="match status" value="1"/>
</dbReference>
<keyword evidence="3 7" id="KW-0133">Cell shape</keyword>
<feature type="binding site" evidence="7">
    <location>
        <position position="215"/>
    </location>
    <ligand>
        <name>UDP-N-acetyl-alpha-D-muramoyl-L-alanyl-D-glutamate</name>
        <dbReference type="ChEBI" id="CHEBI:83900"/>
    </ligand>
</feature>
<feature type="binding site" evidence="7">
    <location>
        <position position="207"/>
    </location>
    <ligand>
        <name>UDP-N-acetyl-alpha-D-muramoyl-L-alanyl-D-glutamate</name>
        <dbReference type="ChEBI" id="CHEBI:83900"/>
    </ligand>
</feature>
<feature type="compositionally biased region" description="Basic and acidic residues" evidence="9">
    <location>
        <begin position="506"/>
        <end position="528"/>
    </location>
</feature>
<comment type="catalytic activity">
    <reaction evidence="7">
        <text>UDP-N-acetyl-alpha-D-muramoyl-L-alanyl-D-glutamate + meso-2,6-diaminopimelate + ATP = UDP-N-acetyl-alpha-D-muramoyl-L-alanyl-gamma-D-glutamyl-meso-2,6-diaminopimelate + ADP + phosphate + H(+)</text>
        <dbReference type="Rhea" id="RHEA:23676"/>
        <dbReference type="ChEBI" id="CHEBI:15378"/>
        <dbReference type="ChEBI" id="CHEBI:30616"/>
        <dbReference type="ChEBI" id="CHEBI:43474"/>
        <dbReference type="ChEBI" id="CHEBI:57791"/>
        <dbReference type="ChEBI" id="CHEBI:83900"/>
        <dbReference type="ChEBI" id="CHEBI:83905"/>
        <dbReference type="ChEBI" id="CHEBI:456216"/>
        <dbReference type="EC" id="6.3.2.13"/>
    </reaction>
</comment>
<feature type="binding site" evidence="7">
    <location>
        <begin position="138"/>
        <end position="144"/>
    </location>
    <ligand>
        <name>ATP</name>
        <dbReference type="ChEBI" id="CHEBI:30616"/>
    </ligand>
</feature>
<keyword evidence="7" id="KW-0547">Nucleotide-binding</keyword>
<comment type="caution">
    <text evidence="13">The sequence shown here is derived from an EMBL/GenBank/DDBJ whole genome shotgun (WGS) entry which is preliminary data.</text>
</comment>
<keyword evidence="4 7" id="KW-0573">Peptidoglycan synthesis</keyword>
<evidence type="ECO:0000256" key="4">
    <source>
        <dbReference type="ARBA" id="ARBA00022984"/>
    </source>
</evidence>
<dbReference type="HAMAP" id="MF_00208">
    <property type="entry name" value="MurE"/>
    <property type="match status" value="1"/>
</dbReference>
<evidence type="ECO:0000256" key="9">
    <source>
        <dbReference type="SAM" id="MobiDB-lite"/>
    </source>
</evidence>
<evidence type="ECO:0000256" key="7">
    <source>
        <dbReference type="HAMAP-Rule" id="MF_00208"/>
    </source>
</evidence>
<comment type="pathway">
    <text evidence="7 8">Cell wall biogenesis; peptidoglycan biosynthesis.</text>
</comment>
<feature type="binding site" evidence="7">
    <location>
        <position position="488"/>
    </location>
    <ligand>
        <name>meso-2,6-diaminopimelate</name>
        <dbReference type="ChEBI" id="CHEBI:57791"/>
    </ligand>
</feature>
<feature type="domain" description="Mur ligase C-terminal" evidence="11">
    <location>
        <begin position="355"/>
        <end position="486"/>
    </location>
</feature>
<evidence type="ECO:0000259" key="12">
    <source>
        <dbReference type="Pfam" id="PF08245"/>
    </source>
</evidence>
<dbReference type="SUPFAM" id="SSF53623">
    <property type="entry name" value="MurD-like peptide ligases, catalytic domain"/>
    <property type="match status" value="1"/>
</dbReference>
<dbReference type="EMBL" id="JAKRCV010000087">
    <property type="protein sequence ID" value="MCG7323600.1"/>
    <property type="molecule type" value="Genomic_DNA"/>
</dbReference>
<evidence type="ECO:0000259" key="10">
    <source>
        <dbReference type="Pfam" id="PF01225"/>
    </source>
</evidence>
<dbReference type="Gene3D" id="3.40.1190.10">
    <property type="entry name" value="Mur-like, catalytic domain"/>
    <property type="match status" value="1"/>
</dbReference>
<feature type="domain" description="Mur ligase N-terminal catalytic" evidence="10">
    <location>
        <begin position="41"/>
        <end position="89"/>
    </location>
</feature>
<dbReference type="SUPFAM" id="SSF63418">
    <property type="entry name" value="MurE/MurF N-terminal domain"/>
    <property type="match status" value="1"/>
</dbReference>
<comment type="PTM">
    <text evidence="7">Carboxylation is probably crucial for Mg(2+) binding and, consequently, for the gamma-phosphate positioning of ATP.</text>
</comment>
<sequence length="538" mass="56187">MATPFPRPAHVRALAATDLARRLDGVTLRTVSGAPASDPAVRGVTLDSRSVRDGDLYAALPGANVHGARFVAQALAAGAVAVLTDDAGATLVGDELGPATGDLPLLVSPDPRAALGRAAAEVYARPDGTRLDVYGITGTNGKTTTAYLVDGGLHALGRRTGLVGTVETRIGDVRLRSTRTTPEASDLQALLAVMAERGVERCTMEVSSHALVMHRVDGVVYDVAAFTNLSQDHLDFHGTMEDYFAAKASLFTPERSRRGVVVVDDAWGRRLAERATVPVTTVSATGADADWHVRDLGDRAFLLTDGGGTSLELVCPLPGDFNQVNTAVAALLLHLGGEDLAEAARAVCEDPHVPGRMERVETGRPDQPLAVVDFAHTPEAVGAALRALRPQTRGRLVVVLGAGGDRDPGKRPHMGAAAAAVADLVVVTDDNPRSEDPAAIRAAVAGGISDALQDRVRVVAGRSTAIREAVAATSGADDTVVVLGKGHEQGQEIAGLTHPFDDREELGDALREHRTGTHPKERAPHVEPETSTPEEAAP</sequence>
<keyword evidence="6 7" id="KW-0961">Cell wall biogenesis/degradation</keyword>
<keyword evidence="7 13" id="KW-0436">Ligase</keyword>
<evidence type="ECO:0000259" key="11">
    <source>
        <dbReference type="Pfam" id="PF02875"/>
    </source>
</evidence>
<accession>A0ABS9Q8K0</accession>
<keyword evidence="14" id="KW-1185">Reference proteome</keyword>
<dbReference type="InterPro" id="IPR035911">
    <property type="entry name" value="MurE/MurF_N"/>
</dbReference>
<comment type="caution">
    <text evidence="7">Lacks conserved residue(s) required for the propagation of feature annotation.</text>
</comment>
<comment type="cofactor">
    <cofactor evidence="7">
        <name>Mg(2+)</name>
        <dbReference type="ChEBI" id="CHEBI:18420"/>
    </cofactor>
</comment>
<evidence type="ECO:0000256" key="6">
    <source>
        <dbReference type="ARBA" id="ARBA00023316"/>
    </source>
</evidence>
<keyword evidence="2 7" id="KW-0132">Cell division</keyword>
<evidence type="ECO:0000256" key="2">
    <source>
        <dbReference type="ARBA" id="ARBA00022618"/>
    </source>
</evidence>
<dbReference type="InterPro" id="IPR004101">
    <property type="entry name" value="Mur_ligase_C"/>
</dbReference>
<keyword evidence="7" id="KW-0460">Magnesium</keyword>
<dbReference type="PANTHER" id="PTHR23135:SF4">
    <property type="entry name" value="UDP-N-ACETYLMURAMOYL-L-ALANYL-D-GLUTAMATE--2,6-DIAMINOPIMELATE LIGASE MURE HOMOLOG, CHLOROPLASTIC"/>
    <property type="match status" value="1"/>
</dbReference>
<feature type="binding site" evidence="7">
    <location>
        <position position="46"/>
    </location>
    <ligand>
        <name>UDP-N-acetyl-alpha-D-muramoyl-L-alanyl-D-glutamate</name>
        <dbReference type="ChEBI" id="CHEBI:83900"/>
    </ligand>
</feature>
<dbReference type="Gene3D" id="3.90.190.20">
    <property type="entry name" value="Mur ligase, C-terminal domain"/>
    <property type="match status" value="1"/>
</dbReference>
<dbReference type="InterPro" id="IPR000713">
    <property type="entry name" value="Mur_ligase_N"/>
</dbReference>
<dbReference type="InterPro" id="IPR036565">
    <property type="entry name" value="Mur-like_cat_sf"/>
</dbReference>
<comment type="subcellular location">
    <subcellularLocation>
        <location evidence="7 8">Cytoplasm</location>
    </subcellularLocation>
</comment>
<dbReference type="Proteomes" id="UP001521931">
    <property type="component" value="Unassembled WGS sequence"/>
</dbReference>
<feature type="modified residue" description="N6-carboxylysine" evidence="7">
    <location>
        <position position="247"/>
    </location>
</feature>
<feature type="binding site" evidence="7">
    <location>
        <begin position="430"/>
        <end position="433"/>
    </location>
    <ligand>
        <name>meso-2,6-diaminopimelate</name>
        <dbReference type="ChEBI" id="CHEBI:57791"/>
    </ligand>
</feature>
<dbReference type="GO" id="GO:0008765">
    <property type="term" value="F:UDP-N-acetylmuramoylalanyl-D-glutamate-2,6-diaminopimelate ligase activity"/>
    <property type="evidence" value="ECO:0007669"/>
    <property type="project" value="UniProtKB-EC"/>
</dbReference>
<evidence type="ECO:0000256" key="5">
    <source>
        <dbReference type="ARBA" id="ARBA00023306"/>
    </source>
</evidence>
<dbReference type="PANTHER" id="PTHR23135">
    <property type="entry name" value="MUR LIGASE FAMILY MEMBER"/>
    <property type="match status" value="1"/>
</dbReference>
<dbReference type="InterPro" id="IPR013221">
    <property type="entry name" value="Mur_ligase_cen"/>
</dbReference>
<dbReference type="Gene3D" id="3.40.1390.10">
    <property type="entry name" value="MurE/MurF, N-terminal domain"/>
    <property type="match status" value="1"/>
</dbReference>
<comment type="function">
    <text evidence="7">Catalyzes the addition of meso-diaminopimelic acid to the nucleotide precursor UDP-N-acetylmuramoyl-L-alanyl-D-glutamate (UMAG) in the biosynthesis of bacterial cell-wall peptidoglycan.</text>
</comment>
<dbReference type="InterPro" id="IPR036615">
    <property type="entry name" value="Mur_ligase_C_dom_sf"/>
</dbReference>
<feature type="binding site" evidence="7">
    <location>
        <position position="48"/>
    </location>
    <ligand>
        <name>UDP-N-acetyl-alpha-D-muramoyl-L-alanyl-D-glutamate</name>
        <dbReference type="ChEBI" id="CHEBI:83900"/>
    </ligand>
</feature>
<dbReference type="Pfam" id="PF01225">
    <property type="entry name" value="Mur_ligase"/>
    <property type="match status" value="1"/>
</dbReference>
<dbReference type="RefSeq" id="WP_239266408.1">
    <property type="nucleotide sequence ID" value="NZ_JAKRCV010000087.1"/>
</dbReference>
<feature type="region of interest" description="Disordered" evidence="9">
    <location>
        <begin position="497"/>
        <end position="538"/>
    </location>
</feature>
<dbReference type="InterPro" id="IPR005761">
    <property type="entry name" value="UDP-N-AcMur-Glu-dNH2Pim_ligase"/>
</dbReference>
<dbReference type="NCBIfam" id="TIGR01085">
    <property type="entry name" value="murE"/>
    <property type="match status" value="1"/>
</dbReference>
<proteinExistence type="inferred from homology"/>
<keyword evidence="5 7" id="KW-0131">Cell cycle</keyword>
<feature type="binding site" evidence="7">
    <location>
        <begin position="180"/>
        <end position="181"/>
    </location>
    <ligand>
        <name>UDP-N-acetyl-alpha-D-muramoyl-L-alanyl-D-glutamate</name>
        <dbReference type="ChEBI" id="CHEBI:83900"/>
    </ligand>
</feature>
<comment type="similarity">
    <text evidence="1 7">Belongs to the MurCDEF family. MurE subfamily.</text>
</comment>
<evidence type="ECO:0000256" key="8">
    <source>
        <dbReference type="RuleBase" id="RU004135"/>
    </source>
</evidence>
<evidence type="ECO:0000313" key="14">
    <source>
        <dbReference type="Proteomes" id="UP001521931"/>
    </source>
</evidence>
<feature type="compositionally biased region" description="Low complexity" evidence="9">
    <location>
        <begin position="529"/>
        <end position="538"/>
    </location>
</feature>
<dbReference type="Pfam" id="PF02875">
    <property type="entry name" value="Mur_ligase_C"/>
    <property type="match status" value="1"/>
</dbReference>
<name>A0ABS9Q8K0_9MICO</name>
<dbReference type="NCBIfam" id="NF001124">
    <property type="entry name" value="PRK00139.1-2"/>
    <property type="match status" value="1"/>
</dbReference>
<keyword evidence="7" id="KW-0963">Cytoplasm</keyword>
<feature type="domain" description="Mur ligase central" evidence="12">
    <location>
        <begin position="136"/>
        <end position="332"/>
    </location>
</feature>
<protein>
    <recommendedName>
        <fullName evidence="7">UDP-N-acetylmuramoyl-L-alanyl-D-glutamate--2,6-diaminopimelate ligase</fullName>
        <ecNumber evidence="7">6.3.2.13</ecNumber>
    </recommendedName>
    <alternativeName>
        <fullName evidence="7">Meso-A2pm-adding enzyme</fullName>
    </alternativeName>
    <alternativeName>
        <fullName evidence="7">Meso-diaminopimelate-adding enzyme</fullName>
    </alternativeName>
    <alternativeName>
        <fullName evidence="7">UDP-MurNAc-L-Ala-D-Glu:meso-diaminopimelate ligase</fullName>
    </alternativeName>
    <alternativeName>
        <fullName evidence="7">UDP-MurNAc-tripeptide synthetase</fullName>
    </alternativeName>
    <alternativeName>
        <fullName evidence="7">UDP-N-acetylmuramyl-tripeptide synthetase</fullName>
    </alternativeName>
</protein>
<dbReference type="NCBIfam" id="NF001126">
    <property type="entry name" value="PRK00139.1-4"/>
    <property type="match status" value="1"/>
</dbReference>
<gene>
    <name evidence="7" type="primary">murE</name>
    <name evidence="13" type="ORF">MHL29_17120</name>
</gene>
<feature type="binding site" evidence="7">
    <location>
        <position position="484"/>
    </location>
    <ligand>
        <name>meso-2,6-diaminopimelate</name>
        <dbReference type="ChEBI" id="CHEBI:57791"/>
    </ligand>
</feature>
<feature type="short sequence motif" description="Meso-diaminopimelate recognition motif" evidence="7">
    <location>
        <begin position="430"/>
        <end position="433"/>
    </location>
</feature>
<evidence type="ECO:0000256" key="3">
    <source>
        <dbReference type="ARBA" id="ARBA00022960"/>
    </source>
</evidence>
<keyword evidence="7" id="KW-0067">ATP-binding</keyword>
<dbReference type="SUPFAM" id="SSF53244">
    <property type="entry name" value="MurD-like peptide ligases, peptide-binding domain"/>
    <property type="match status" value="1"/>
</dbReference>
<feature type="binding site" evidence="7">
    <location>
        <position position="406"/>
    </location>
    <ligand>
        <name>meso-2,6-diaminopimelate</name>
        <dbReference type="ChEBI" id="CHEBI:57791"/>
    </ligand>
</feature>
<dbReference type="EC" id="6.3.2.13" evidence="7"/>
<organism evidence="13 14">
    <name type="scientific">Arsenicicoccus bolidensis</name>
    <dbReference type="NCBI Taxonomy" id="229480"/>
    <lineage>
        <taxon>Bacteria</taxon>
        <taxon>Bacillati</taxon>
        <taxon>Actinomycetota</taxon>
        <taxon>Actinomycetes</taxon>
        <taxon>Micrococcales</taxon>
        <taxon>Intrasporangiaceae</taxon>
        <taxon>Arsenicicoccus</taxon>
    </lineage>
</organism>
<evidence type="ECO:0000256" key="1">
    <source>
        <dbReference type="ARBA" id="ARBA00005898"/>
    </source>
</evidence>
<evidence type="ECO:0000313" key="13">
    <source>
        <dbReference type="EMBL" id="MCG7323600.1"/>
    </source>
</evidence>